<name>A0ABM7G5P5_9SPHN</name>
<dbReference type="InterPro" id="IPR017972">
    <property type="entry name" value="Cyt_P450_CS"/>
</dbReference>
<evidence type="ECO:0000313" key="4">
    <source>
        <dbReference type="Proteomes" id="UP001059971"/>
    </source>
</evidence>
<dbReference type="InterPro" id="IPR002397">
    <property type="entry name" value="Cyt_P450_B"/>
</dbReference>
<keyword evidence="2" id="KW-0479">Metal-binding</keyword>
<dbReference type="Pfam" id="PF00067">
    <property type="entry name" value="p450"/>
    <property type="match status" value="1"/>
</dbReference>
<keyword evidence="4" id="KW-1185">Reference proteome</keyword>
<dbReference type="EMBL" id="AP018817">
    <property type="protein sequence ID" value="BBF69980.1"/>
    <property type="molecule type" value="Genomic_DNA"/>
</dbReference>
<dbReference type="InterPro" id="IPR001128">
    <property type="entry name" value="Cyt_P450"/>
</dbReference>
<comment type="similarity">
    <text evidence="1 2">Belongs to the cytochrome P450 family.</text>
</comment>
<sequence length="423" mass="47267">MQGATAPAHGESDMASDMTAPATMLAQQPDNVPDDRVFDFDIYRDVPEGSDFHASWHELMAQVPHPLMWTPHNGGHWVALRADISDVVMSDSERFSNRTVLVPKDTAGEAYRLIPLSLDPPEHRPFRNLLNENLGPKPLKPIEDSIVDLTVSLIEGFRAKGQCHFVEEFAEQLPVRIFMQIVDLPVDDLPKLKHLADQFTRPDGSLTYPEVSQLFRDYLTPVIAARRGADGQDMISRMVNGQVGGRPLTDLEAQNICIQVLVGGLDTVVNMLGFTFSYLARDHDLRRAIAADPSRIDDALLEFFRRFPVVSSSREVKQDGTFEGVELRAGEMVMAPTVVVALDDAMNDDPLAFRLGRTARKHSTFGKGSHTCPGAHLARIEMKTVLREWFARIPEFRLAKDELLRFSNGIVGSVKPFTLEWDV</sequence>
<reference evidence="3" key="1">
    <citation type="submission" date="2018-07" db="EMBL/GenBank/DDBJ databases">
        <title>Complete genome sequence of Sphingomonas bisphenolicum strain AO1, a bisphenol A degradative bacterium isolated from Japanese farm field.</title>
        <authorList>
            <person name="Murakami M."/>
            <person name="Koh M."/>
            <person name="Koba S."/>
            <person name="Matsumura Y."/>
        </authorList>
    </citation>
    <scope>NUCLEOTIDE SEQUENCE</scope>
    <source>
        <strain evidence="3">AO1</strain>
    </source>
</reference>
<protein>
    <submittedName>
        <fullName evidence="3">Cytochrome P450 127A1</fullName>
    </submittedName>
</protein>
<proteinExistence type="inferred from homology"/>
<keyword evidence="2" id="KW-0503">Monooxygenase</keyword>
<dbReference type="PANTHER" id="PTHR46696">
    <property type="entry name" value="P450, PUTATIVE (EUROFUNG)-RELATED"/>
    <property type="match status" value="1"/>
</dbReference>
<dbReference type="PANTHER" id="PTHR46696:SF6">
    <property type="entry name" value="P450, PUTATIVE (EUROFUNG)-RELATED"/>
    <property type="match status" value="1"/>
</dbReference>
<keyword evidence="2" id="KW-0408">Iron</keyword>
<dbReference type="PRINTS" id="PR00359">
    <property type="entry name" value="BP450"/>
</dbReference>
<dbReference type="PROSITE" id="PS00086">
    <property type="entry name" value="CYTOCHROME_P450"/>
    <property type="match status" value="1"/>
</dbReference>
<evidence type="ECO:0000256" key="1">
    <source>
        <dbReference type="ARBA" id="ARBA00010617"/>
    </source>
</evidence>
<dbReference type="Proteomes" id="UP001059971">
    <property type="component" value="Chromosome 1"/>
</dbReference>
<keyword evidence="2" id="KW-0349">Heme</keyword>
<gene>
    <name evidence="3" type="primary">cyp127A1</name>
    <name evidence="3" type="ORF">SBA_ch1_21800</name>
</gene>
<dbReference type="Gene3D" id="1.10.630.10">
    <property type="entry name" value="Cytochrome P450"/>
    <property type="match status" value="1"/>
</dbReference>
<evidence type="ECO:0000256" key="2">
    <source>
        <dbReference type="RuleBase" id="RU000461"/>
    </source>
</evidence>
<dbReference type="SUPFAM" id="SSF48264">
    <property type="entry name" value="Cytochrome P450"/>
    <property type="match status" value="1"/>
</dbReference>
<keyword evidence="2" id="KW-0560">Oxidoreductase</keyword>
<accession>A0ABM7G5P5</accession>
<organism evidence="3 4">
    <name type="scientific">Sphingomonas bisphenolicum</name>
    <dbReference type="NCBI Taxonomy" id="296544"/>
    <lineage>
        <taxon>Bacteria</taxon>
        <taxon>Pseudomonadati</taxon>
        <taxon>Pseudomonadota</taxon>
        <taxon>Alphaproteobacteria</taxon>
        <taxon>Sphingomonadales</taxon>
        <taxon>Sphingomonadaceae</taxon>
        <taxon>Sphingomonas</taxon>
    </lineage>
</organism>
<dbReference type="InterPro" id="IPR036396">
    <property type="entry name" value="Cyt_P450_sf"/>
</dbReference>
<evidence type="ECO:0000313" key="3">
    <source>
        <dbReference type="EMBL" id="BBF69980.1"/>
    </source>
</evidence>
<dbReference type="CDD" id="cd11035">
    <property type="entry name" value="P450cam-like"/>
    <property type="match status" value="1"/>
</dbReference>